<evidence type="ECO:0000256" key="1">
    <source>
        <dbReference type="SAM" id="Phobius"/>
    </source>
</evidence>
<gene>
    <name evidence="2" type="primary">NCL1_20786</name>
    <name evidence="2" type="ORF">NPIL_430881</name>
</gene>
<feature type="transmembrane region" description="Helical" evidence="1">
    <location>
        <begin position="158"/>
        <end position="181"/>
    </location>
</feature>
<comment type="caution">
    <text evidence="2">The sequence shown here is derived from an EMBL/GenBank/DDBJ whole genome shotgun (WGS) entry which is preliminary data.</text>
</comment>
<dbReference type="AlphaFoldDB" id="A0A8X6QRA1"/>
<keyword evidence="1" id="KW-0812">Transmembrane</keyword>
<feature type="transmembrane region" description="Helical" evidence="1">
    <location>
        <begin position="253"/>
        <end position="274"/>
    </location>
</feature>
<keyword evidence="1" id="KW-0472">Membrane</keyword>
<keyword evidence="1" id="KW-1133">Transmembrane helix</keyword>
<protein>
    <submittedName>
        <fullName evidence="2">Uncharacterized protein</fullName>
    </submittedName>
</protein>
<organism evidence="2 3">
    <name type="scientific">Nephila pilipes</name>
    <name type="common">Giant wood spider</name>
    <name type="synonym">Nephila maculata</name>
    <dbReference type="NCBI Taxonomy" id="299642"/>
    <lineage>
        <taxon>Eukaryota</taxon>
        <taxon>Metazoa</taxon>
        <taxon>Ecdysozoa</taxon>
        <taxon>Arthropoda</taxon>
        <taxon>Chelicerata</taxon>
        <taxon>Arachnida</taxon>
        <taxon>Araneae</taxon>
        <taxon>Araneomorphae</taxon>
        <taxon>Entelegynae</taxon>
        <taxon>Araneoidea</taxon>
        <taxon>Nephilidae</taxon>
        <taxon>Nephila</taxon>
    </lineage>
</organism>
<feature type="transmembrane region" description="Helical" evidence="1">
    <location>
        <begin position="41"/>
        <end position="66"/>
    </location>
</feature>
<keyword evidence="3" id="KW-1185">Reference proteome</keyword>
<sequence length="423" mass="48421">MPARDILNASVEAVMGNLSENSSNIHDVFIEHNERADGLNAFYFVGLGLLCFYSVFSLLGYSLAYLELSYYSKRRESWYIISHWLSVSFLCEMYPILTAISHIYNLLYKTGELGFVKHGKRFLLTLHAYAFLTLALYSHNLVFKTFFRCPLSRIQKYIILAGLYIISSFPTIYFLCVYGWADSRSGYLSFTWQFAQYPGPQNMTMLLLYNYIIPAGFATFLLVRVAIELARRGELCVLSSPKTNSLHLEDRNLISTTFSACFAFVFTHIFFLAIEIFRIYTYPSLDHDDGVTYGQPWHSSIRCRSSQLRVDISAAFLNCWDTLVFQVKLINLRGMPPSLRAKVSDKIQAATMGLGEFPVTQRNDGKCARKNYSEWKKDVDICSFGVVAIIRNVKGVMSRLNQEEGKAISRHCINYCTPSHECR</sequence>
<feature type="transmembrane region" description="Helical" evidence="1">
    <location>
        <begin position="208"/>
        <end position="227"/>
    </location>
</feature>
<evidence type="ECO:0000313" key="2">
    <source>
        <dbReference type="EMBL" id="GFU38955.1"/>
    </source>
</evidence>
<dbReference type="EMBL" id="BMAW01131322">
    <property type="protein sequence ID" value="GFU38955.1"/>
    <property type="molecule type" value="Genomic_DNA"/>
</dbReference>
<reference evidence="2" key="1">
    <citation type="submission" date="2020-08" db="EMBL/GenBank/DDBJ databases">
        <title>Multicomponent nature underlies the extraordinary mechanical properties of spider dragline silk.</title>
        <authorList>
            <person name="Kono N."/>
            <person name="Nakamura H."/>
            <person name="Mori M."/>
            <person name="Yoshida Y."/>
            <person name="Ohtoshi R."/>
            <person name="Malay A.D."/>
            <person name="Moran D.A.P."/>
            <person name="Tomita M."/>
            <person name="Numata K."/>
            <person name="Arakawa K."/>
        </authorList>
    </citation>
    <scope>NUCLEOTIDE SEQUENCE</scope>
</reference>
<feature type="transmembrane region" description="Helical" evidence="1">
    <location>
        <begin position="78"/>
        <end position="104"/>
    </location>
</feature>
<name>A0A8X6QRA1_NEPPI</name>
<dbReference type="Proteomes" id="UP000887013">
    <property type="component" value="Unassembled WGS sequence"/>
</dbReference>
<evidence type="ECO:0000313" key="3">
    <source>
        <dbReference type="Proteomes" id="UP000887013"/>
    </source>
</evidence>
<proteinExistence type="predicted"/>
<feature type="transmembrane region" description="Helical" evidence="1">
    <location>
        <begin position="124"/>
        <end position="146"/>
    </location>
</feature>
<accession>A0A8X6QRA1</accession>